<reference evidence="3 4" key="1">
    <citation type="submission" date="2021-06" db="EMBL/GenBank/DDBJ databases">
        <title>Actinoplanes lichenicola sp. nov., and Actinoplanes ovalisporus sp. nov., isolated from lichen in Thailand.</title>
        <authorList>
            <person name="Saeng-In P."/>
            <person name="Kanchanasin P."/>
            <person name="Yuki M."/>
            <person name="Kudo T."/>
            <person name="Ohkuma M."/>
            <person name="Phongsopitanun W."/>
            <person name="Tanasupawat S."/>
        </authorList>
    </citation>
    <scope>NUCLEOTIDE SEQUENCE [LARGE SCALE GENOMIC DNA]</scope>
    <source>
        <strain evidence="3 4">NBRC 110975</strain>
    </source>
</reference>
<protein>
    <submittedName>
        <fullName evidence="3">Pyridoxamine 5'-phosphate oxidase family protein</fullName>
    </submittedName>
</protein>
<sequence length="161" mass="17597">MEESLVAHARELLDANRYLTLGTVSPGGQPWTTPVYFSWGPDWEFYWMSTIDARHSQNLAARPAVSVTVFDSTVPAYQGRAVYAVGEAREVPPDALDGVLASYPGPPSRGGGAVSPDEVTGDAPWRMYQAAAAELWVLCPREPRQGCPLHDIAQDHRAQVF</sequence>
<evidence type="ECO:0000256" key="1">
    <source>
        <dbReference type="ARBA" id="ARBA00023002"/>
    </source>
</evidence>
<dbReference type="RefSeq" id="WP_215784403.1">
    <property type="nucleotide sequence ID" value="NZ_JAHKKG010000001.1"/>
</dbReference>
<dbReference type="EMBL" id="JAHKKG010000001">
    <property type="protein sequence ID" value="MBU2662457.1"/>
    <property type="molecule type" value="Genomic_DNA"/>
</dbReference>
<dbReference type="PANTHER" id="PTHR35176">
    <property type="entry name" value="HEME OXYGENASE HI_0854-RELATED"/>
    <property type="match status" value="1"/>
</dbReference>
<evidence type="ECO:0000259" key="2">
    <source>
        <dbReference type="Pfam" id="PF01243"/>
    </source>
</evidence>
<accession>A0ABS5YG86</accession>
<dbReference type="Gene3D" id="2.30.110.10">
    <property type="entry name" value="Electron Transport, Fmn-binding Protein, Chain A"/>
    <property type="match status" value="1"/>
</dbReference>
<dbReference type="InterPro" id="IPR012349">
    <property type="entry name" value="Split_barrel_FMN-bd"/>
</dbReference>
<name>A0ABS5YG86_9ACTN</name>
<keyword evidence="4" id="KW-1185">Reference proteome</keyword>
<dbReference type="InterPro" id="IPR011576">
    <property type="entry name" value="Pyridox_Oxase_N"/>
</dbReference>
<dbReference type="PANTHER" id="PTHR35176:SF6">
    <property type="entry name" value="HEME OXYGENASE HI_0854-RELATED"/>
    <property type="match status" value="1"/>
</dbReference>
<comment type="caution">
    <text evidence="3">The sequence shown here is derived from an EMBL/GenBank/DDBJ whole genome shotgun (WGS) entry which is preliminary data.</text>
</comment>
<proteinExistence type="predicted"/>
<dbReference type="SUPFAM" id="SSF50475">
    <property type="entry name" value="FMN-binding split barrel"/>
    <property type="match status" value="1"/>
</dbReference>
<dbReference type="Pfam" id="PF01243">
    <property type="entry name" value="PNPOx_N"/>
    <property type="match status" value="1"/>
</dbReference>
<dbReference type="InterPro" id="IPR052019">
    <property type="entry name" value="F420H2_bilvrd_red/Heme_oxyg"/>
</dbReference>
<feature type="domain" description="Pyridoxamine 5'-phosphate oxidase N-terminal" evidence="2">
    <location>
        <begin position="7"/>
        <end position="100"/>
    </location>
</feature>
<evidence type="ECO:0000313" key="4">
    <source>
        <dbReference type="Proteomes" id="UP001519654"/>
    </source>
</evidence>
<evidence type="ECO:0000313" key="3">
    <source>
        <dbReference type="EMBL" id="MBU2662457.1"/>
    </source>
</evidence>
<dbReference type="Proteomes" id="UP001519654">
    <property type="component" value="Unassembled WGS sequence"/>
</dbReference>
<keyword evidence="1" id="KW-0560">Oxidoreductase</keyword>
<organism evidence="3 4">
    <name type="scientific">Paractinoplanes bogorensis</name>
    <dbReference type="NCBI Taxonomy" id="1610840"/>
    <lineage>
        <taxon>Bacteria</taxon>
        <taxon>Bacillati</taxon>
        <taxon>Actinomycetota</taxon>
        <taxon>Actinomycetes</taxon>
        <taxon>Micromonosporales</taxon>
        <taxon>Micromonosporaceae</taxon>
        <taxon>Paractinoplanes</taxon>
    </lineage>
</organism>
<gene>
    <name evidence="3" type="ORF">KOI35_02935</name>
</gene>